<name>A0ABV7JXP2_9ALTE</name>
<keyword evidence="2" id="KW-1185">Reference proteome</keyword>
<dbReference type="Proteomes" id="UP001595477">
    <property type="component" value="Unassembled WGS sequence"/>
</dbReference>
<evidence type="ECO:0000313" key="1">
    <source>
        <dbReference type="EMBL" id="MFC3201892.1"/>
    </source>
</evidence>
<evidence type="ECO:0000313" key="2">
    <source>
        <dbReference type="Proteomes" id="UP001595477"/>
    </source>
</evidence>
<dbReference type="SUPFAM" id="SSF56925">
    <property type="entry name" value="OMPA-like"/>
    <property type="match status" value="1"/>
</dbReference>
<protein>
    <recommendedName>
        <fullName evidence="3">Outer membrane protein beta-barrel domain-containing protein</fullName>
    </recommendedName>
</protein>
<organism evidence="1 2">
    <name type="scientific">Alteromonas oceani</name>
    <dbReference type="NCBI Taxonomy" id="2071609"/>
    <lineage>
        <taxon>Bacteria</taxon>
        <taxon>Pseudomonadati</taxon>
        <taxon>Pseudomonadota</taxon>
        <taxon>Gammaproteobacteria</taxon>
        <taxon>Alteromonadales</taxon>
        <taxon>Alteromonadaceae</taxon>
        <taxon>Alteromonas/Salinimonas group</taxon>
        <taxon>Alteromonas</taxon>
    </lineage>
</organism>
<gene>
    <name evidence="1" type="ORF">ACFOEW_08680</name>
</gene>
<proteinExistence type="predicted"/>
<reference evidence="2" key="1">
    <citation type="journal article" date="2019" name="Int. J. Syst. Evol. Microbiol.">
        <title>The Global Catalogue of Microorganisms (GCM) 10K type strain sequencing project: providing services to taxonomists for standard genome sequencing and annotation.</title>
        <authorList>
            <consortium name="The Broad Institute Genomics Platform"/>
            <consortium name="The Broad Institute Genome Sequencing Center for Infectious Disease"/>
            <person name="Wu L."/>
            <person name="Ma J."/>
        </authorList>
    </citation>
    <scope>NUCLEOTIDE SEQUENCE [LARGE SCALE GENOMIC DNA]</scope>
    <source>
        <strain evidence="2">KCTC 52449</strain>
    </source>
</reference>
<dbReference type="InterPro" id="IPR011250">
    <property type="entry name" value="OMP/PagP_B-barrel"/>
</dbReference>
<dbReference type="EMBL" id="JBHRSX010000016">
    <property type="protein sequence ID" value="MFC3201892.1"/>
    <property type="molecule type" value="Genomic_DNA"/>
</dbReference>
<comment type="caution">
    <text evidence="1">The sequence shown here is derived from an EMBL/GenBank/DDBJ whole genome shotgun (WGS) entry which is preliminary data.</text>
</comment>
<dbReference type="RefSeq" id="WP_123325662.1">
    <property type="nucleotide sequence ID" value="NZ_JBHRSX010000016.1"/>
</dbReference>
<evidence type="ECO:0008006" key="3">
    <source>
        <dbReference type="Google" id="ProtNLM"/>
    </source>
</evidence>
<dbReference type="Gene3D" id="2.40.160.20">
    <property type="match status" value="1"/>
</dbReference>
<accession>A0ABV7JXP2</accession>
<sequence length="142" mass="15513">MIAYEADGYSEDQFAGFSVFGDYAFNDHFSLRGQYYSVEHDDFSELEASGLEANAYFGTGLASNGFKAFIGGGFYSEEMEADGFDENFSGAQISGGIGYNWQKVSLDFTLAIRTAGDYADMLDEDEDDVVAASGSLNIAYRF</sequence>